<evidence type="ECO:0000256" key="1">
    <source>
        <dbReference type="SAM" id="Phobius"/>
    </source>
</evidence>
<evidence type="ECO:0000256" key="2">
    <source>
        <dbReference type="SAM" id="SignalP"/>
    </source>
</evidence>
<dbReference type="PANTHER" id="PTHR11319">
    <property type="entry name" value="G PROTEIN-COUPLED RECEPTOR-RELATED"/>
    <property type="match status" value="1"/>
</dbReference>
<protein>
    <recommendedName>
        <fullName evidence="5">Right-handed parallel beta-helix repeat-containing protein</fullName>
    </recommendedName>
</protein>
<dbReference type="Proteomes" id="UP000184089">
    <property type="component" value="Unassembled WGS sequence"/>
</dbReference>
<proteinExistence type="predicted"/>
<dbReference type="RefSeq" id="WP_021661071.1">
    <property type="nucleotide sequence ID" value="NZ_FQVY01000007.1"/>
</dbReference>
<accession>A0AAQ1MG49</accession>
<feature type="transmembrane region" description="Helical" evidence="1">
    <location>
        <begin position="647"/>
        <end position="667"/>
    </location>
</feature>
<dbReference type="EMBL" id="FQVY01000007">
    <property type="protein sequence ID" value="SHG67054.1"/>
    <property type="molecule type" value="Genomic_DNA"/>
</dbReference>
<gene>
    <name evidence="3" type="ORF">SAMN05444424_2955</name>
</gene>
<dbReference type="Gene3D" id="2.160.20.20">
    <property type="match status" value="1"/>
</dbReference>
<evidence type="ECO:0000313" key="4">
    <source>
        <dbReference type="Proteomes" id="UP000184089"/>
    </source>
</evidence>
<comment type="caution">
    <text evidence="3">The sequence shown here is derived from an EMBL/GenBank/DDBJ whole genome shotgun (WGS) entry which is preliminary data.</text>
</comment>
<dbReference type="InterPro" id="IPR011050">
    <property type="entry name" value="Pectin_lyase_fold/virulence"/>
</dbReference>
<dbReference type="InterPro" id="IPR012332">
    <property type="entry name" value="Autotransporter_pectin_lyase_C"/>
</dbReference>
<reference evidence="4" key="1">
    <citation type="submission" date="2016-11" db="EMBL/GenBank/DDBJ databases">
        <authorList>
            <person name="Jaros S."/>
            <person name="Januszkiewicz K."/>
            <person name="Wedrychowicz H."/>
        </authorList>
    </citation>
    <scope>NUCLEOTIDE SEQUENCE [LARGE SCALE GENOMIC DNA]</scope>
    <source>
        <strain evidence="4">DSM 4029</strain>
    </source>
</reference>
<keyword evidence="1" id="KW-0812">Transmembrane</keyword>
<evidence type="ECO:0000313" key="3">
    <source>
        <dbReference type="EMBL" id="SHG67054.1"/>
    </source>
</evidence>
<keyword evidence="1" id="KW-0472">Membrane</keyword>
<keyword evidence="1" id="KW-1133">Transmembrane helix</keyword>
<dbReference type="AlphaFoldDB" id="A0AAQ1MG49"/>
<dbReference type="PANTHER" id="PTHR11319:SF35">
    <property type="entry name" value="OUTER MEMBRANE PROTEIN PMPC-RELATED"/>
    <property type="match status" value="1"/>
</dbReference>
<feature type="chain" id="PRO_5042905396" description="Right-handed parallel beta-helix repeat-containing protein" evidence="2">
    <location>
        <begin position="27"/>
        <end position="678"/>
    </location>
</feature>
<keyword evidence="2" id="KW-0732">Signal</keyword>
<dbReference type="SUPFAM" id="SSF51126">
    <property type="entry name" value="Pectin lyase-like"/>
    <property type="match status" value="1"/>
</dbReference>
<sequence>MKVRLRALAVLAAVGLCLGAGGTALAAEGPLPAAARAVGTLEELKAALAAPGSDNIVLTAAIQVTELLPVNGEKALSAQGGGLTRAAGATGGLLAVQPGASLTLENLQIDGNRAAGAANAALVQVGAPATLTLGSGCTLQNSLVQGTGASGGGVFATGAGASVTVQEGAVVQNCSCTGRGGGGLALTQGAVLTMSGGSVSQNSAANYGGGVYLLDAGFSMSGGELIGNSAASGGGVALFGSAVDPAAGRAQLSLTGSARIAGNSAATTGGTEVGYGGGVYQAGGNLVIDSPEAVVEENTAAREGGGLYLTYYPTSPYPEGILSLKQGTVQKNTALYWGGGISSREGLLRMSGGLVAENRVLTTAETTASGTFYGGGGISAETATGFGGVGQVELTGGTIRQNSAENCYGGGLFCWGSNETDAPPLLAGTDILQNSAKYGGGIANAGRASSQNDTVLRMTGGRVEENTATADGGGVYNAEMPYASRPTGDKVQVQFDFEGGSIRQNSAGGLGGGVYNARGRTPANPNDGQTSVGRMAFAMSDAALLYGNTAGSGGDDAWNDNGVMVLRRSYGPDSQGLPFAGWFADDPGHRYTAGDTALAPDSSPLNRTGEELSSLTGGFAEDGAVDAYGVKAVWAATVPPGPGIDSIWLILGGLVLLFTLLAILLCCRRPQQHCGCRK</sequence>
<organism evidence="3 4">
    <name type="scientific">Bittarella massiliensis</name>
    <name type="common">ex Durand et al. 2017</name>
    <dbReference type="NCBI Taxonomy" id="1720313"/>
    <lineage>
        <taxon>Bacteria</taxon>
        <taxon>Bacillati</taxon>
        <taxon>Bacillota</taxon>
        <taxon>Clostridia</taxon>
        <taxon>Eubacteriales</taxon>
        <taxon>Oscillospiraceae</taxon>
        <taxon>Bittarella (ex Durand et al. 2017)</taxon>
    </lineage>
</organism>
<feature type="signal peptide" evidence="2">
    <location>
        <begin position="1"/>
        <end position="26"/>
    </location>
</feature>
<name>A0AAQ1MG49_9FIRM</name>
<evidence type="ECO:0008006" key="5">
    <source>
        <dbReference type="Google" id="ProtNLM"/>
    </source>
</evidence>